<protein>
    <submittedName>
        <fullName evidence="1">Uncharacterized protein</fullName>
    </submittedName>
</protein>
<dbReference type="AlphaFoldDB" id="A0AAW2CU52"/>
<name>A0AAW2CU52_9ROSI</name>
<evidence type="ECO:0000313" key="1">
    <source>
        <dbReference type="EMBL" id="KAL0000953.1"/>
    </source>
</evidence>
<dbReference type="EMBL" id="JAZDWU010000005">
    <property type="protein sequence ID" value="KAL0000953.1"/>
    <property type="molecule type" value="Genomic_DNA"/>
</dbReference>
<reference evidence="1 2" key="1">
    <citation type="submission" date="2024-01" db="EMBL/GenBank/DDBJ databases">
        <title>A telomere-to-telomere, gap-free genome of sweet tea (Lithocarpus litseifolius).</title>
        <authorList>
            <person name="Zhou J."/>
        </authorList>
    </citation>
    <scope>NUCLEOTIDE SEQUENCE [LARGE SCALE GENOMIC DNA]</scope>
    <source>
        <strain evidence="1">Zhou-2022a</strain>
        <tissue evidence="1">Leaf</tissue>
    </source>
</reference>
<evidence type="ECO:0000313" key="2">
    <source>
        <dbReference type="Proteomes" id="UP001459277"/>
    </source>
</evidence>
<organism evidence="1 2">
    <name type="scientific">Lithocarpus litseifolius</name>
    <dbReference type="NCBI Taxonomy" id="425828"/>
    <lineage>
        <taxon>Eukaryota</taxon>
        <taxon>Viridiplantae</taxon>
        <taxon>Streptophyta</taxon>
        <taxon>Embryophyta</taxon>
        <taxon>Tracheophyta</taxon>
        <taxon>Spermatophyta</taxon>
        <taxon>Magnoliopsida</taxon>
        <taxon>eudicotyledons</taxon>
        <taxon>Gunneridae</taxon>
        <taxon>Pentapetalae</taxon>
        <taxon>rosids</taxon>
        <taxon>fabids</taxon>
        <taxon>Fagales</taxon>
        <taxon>Fagaceae</taxon>
        <taxon>Lithocarpus</taxon>
    </lineage>
</organism>
<accession>A0AAW2CU52</accession>
<proteinExistence type="predicted"/>
<sequence length="97" mass="10467">MYDQNYAALSVIESSKPELLLHESLLFQTAQTSDAEVHCIASAIVEDEAIAPERELILPVVAAAAPLTDSAFPSISSIPYSVDLRVGDQLTRLSHNT</sequence>
<comment type="caution">
    <text evidence="1">The sequence shown here is derived from an EMBL/GenBank/DDBJ whole genome shotgun (WGS) entry which is preliminary data.</text>
</comment>
<keyword evidence="2" id="KW-1185">Reference proteome</keyword>
<gene>
    <name evidence="1" type="ORF">SO802_014734</name>
</gene>
<dbReference type="Proteomes" id="UP001459277">
    <property type="component" value="Unassembled WGS sequence"/>
</dbReference>